<dbReference type="GO" id="GO:0042393">
    <property type="term" value="F:histone binding"/>
    <property type="evidence" value="ECO:0007669"/>
    <property type="project" value="TreeGrafter"/>
</dbReference>
<proteinExistence type="predicted"/>
<feature type="region of interest" description="Disordered" evidence="1">
    <location>
        <begin position="280"/>
        <end position="406"/>
    </location>
</feature>
<gene>
    <name evidence="3" type="ORF">PGLA2088_LOCUS6440</name>
</gene>
<dbReference type="PANTHER" id="PTHR45849">
    <property type="entry name" value="FACT COMPLEX SUBUNIT SSRP1"/>
    <property type="match status" value="1"/>
</dbReference>
<evidence type="ECO:0000313" key="3">
    <source>
        <dbReference type="EMBL" id="CAE8648294.1"/>
    </source>
</evidence>
<evidence type="ECO:0000313" key="4">
    <source>
        <dbReference type="Proteomes" id="UP000626109"/>
    </source>
</evidence>
<dbReference type="SMART" id="SM01287">
    <property type="entry name" value="Rtt106"/>
    <property type="match status" value="1"/>
</dbReference>
<protein>
    <recommendedName>
        <fullName evidence="2">Histone chaperone RTT106/FACT complex subunit SPT16-like middle domain-containing protein</fullName>
    </recommendedName>
</protein>
<dbReference type="EMBL" id="CAJNNW010006420">
    <property type="protein sequence ID" value="CAE8648294.1"/>
    <property type="molecule type" value="Genomic_DNA"/>
</dbReference>
<dbReference type="InterPro" id="IPR050454">
    <property type="entry name" value="RTT106/SSRP1_HistChap/FACT"/>
</dbReference>
<dbReference type="InterPro" id="IPR011993">
    <property type="entry name" value="PH-like_dom_sf"/>
</dbReference>
<feature type="compositionally biased region" description="Acidic residues" evidence="1">
    <location>
        <begin position="380"/>
        <end position="406"/>
    </location>
</feature>
<dbReference type="PANTHER" id="PTHR45849:SF1">
    <property type="entry name" value="FACT COMPLEX SUBUNIT SSRP1"/>
    <property type="match status" value="1"/>
</dbReference>
<dbReference type="Proteomes" id="UP000626109">
    <property type="component" value="Unassembled WGS sequence"/>
</dbReference>
<sequence>MAAGTAPPARQIPLAVAAADSGKEQDSAELMMLGGLSLTVPKGRFDLIFTSKGLTLRGLIRGGPGTGGRGAQALRPIPWSDVLHVFKLPKQEGGRKAGAPARTYMLVLALRHPLVVGKQEHQCVVVNADGAKPFSALPPVAEAAECPLRYRLATALEGEEGAMAEHSVLARVFAAAVGFPIAVPEPEVCSLEAVQAWRGVEEGMIYPLRGGLCFLPRPATFIPAEDILSAEAGKGGGPRGGDLVVHRVDKALPDTFSNVSRADIPNLLAYLSKLVALRAPGDGEADDDEDADDPDFEDEDDEDDENDEDAEDDEDDEVQAGTSSRGRVTRSKVTRSGGKASAATASDAPAPKRSRRGAGRSELLDDAVVEELMLQSEDPANQDEDEDEDLEEEEEEPEDGDLEEDM</sequence>
<comment type="caution">
    <text evidence="3">The sequence shown here is derived from an EMBL/GenBank/DDBJ whole genome shotgun (WGS) entry which is preliminary data.</text>
</comment>
<dbReference type="InterPro" id="IPR013719">
    <property type="entry name" value="RTT106/SPT16-like_middle_dom"/>
</dbReference>
<feature type="domain" description="Histone chaperone RTT106/FACT complex subunit SPT16-like middle" evidence="2">
    <location>
        <begin position="191"/>
        <end position="278"/>
    </location>
</feature>
<dbReference type="Gene3D" id="2.30.29.30">
    <property type="entry name" value="Pleckstrin-homology domain (PH domain)/Phosphotyrosine-binding domain (PTB)"/>
    <property type="match status" value="1"/>
</dbReference>
<organism evidence="3 4">
    <name type="scientific">Polarella glacialis</name>
    <name type="common">Dinoflagellate</name>
    <dbReference type="NCBI Taxonomy" id="89957"/>
    <lineage>
        <taxon>Eukaryota</taxon>
        <taxon>Sar</taxon>
        <taxon>Alveolata</taxon>
        <taxon>Dinophyceae</taxon>
        <taxon>Suessiales</taxon>
        <taxon>Suessiaceae</taxon>
        <taxon>Polarella</taxon>
    </lineage>
</organism>
<evidence type="ECO:0000256" key="1">
    <source>
        <dbReference type="SAM" id="MobiDB-lite"/>
    </source>
</evidence>
<dbReference type="GO" id="GO:0031491">
    <property type="term" value="F:nucleosome binding"/>
    <property type="evidence" value="ECO:0007669"/>
    <property type="project" value="TreeGrafter"/>
</dbReference>
<dbReference type="Pfam" id="PF08512">
    <property type="entry name" value="Rttp106-like_middle"/>
    <property type="match status" value="1"/>
</dbReference>
<dbReference type="GO" id="GO:0035101">
    <property type="term" value="C:FACT complex"/>
    <property type="evidence" value="ECO:0007669"/>
    <property type="project" value="TreeGrafter"/>
</dbReference>
<accession>A0A813I7S8</accession>
<dbReference type="Gene3D" id="2.30.29.150">
    <property type="match status" value="1"/>
</dbReference>
<dbReference type="AlphaFoldDB" id="A0A813I7S8"/>
<evidence type="ECO:0000259" key="2">
    <source>
        <dbReference type="SMART" id="SM01287"/>
    </source>
</evidence>
<dbReference type="SUPFAM" id="SSF50729">
    <property type="entry name" value="PH domain-like"/>
    <property type="match status" value="1"/>
</dbReference>
<feature type="compositionally biased region" description="Acidic residues" evidence="1">
    <location>
        <begin position="283"/>
        <end position="318"/>
    </location>
</feature>
<reference evidence="3" key="1">
    <citation type="submission" date="2021-02" db="EMBL/GenBank/DDBJ databases">
        <authorList>
            <person name="Dougan E. K."/>
            <person name="Rhodes N."/>
            <person name="Thang M."/>
            <person name="Chan C."/>
        </authorList>
    </citation>
    <scope>NUCLEOTIDE SEQUENCE</scope>
</reference>
<feature type="compositionally biased region" description="Low complexity" evidence="1">
    <location>
        <begin position="334"/>
        <end position="351"/>
    </location>
</feature>
<name>A0A813I7S8_POLGL</name>